<dbReference type="EMBL" id="CP007035">
    <property type="protein sequence ID" value="AHF17504.1"/>
    <property type="molecule type" value="Genomic_DNA"/>
</dbReference>
<sequence length="43" mass="4901">MVCVYGLKPARITTGRSGLLFEVIFPAKMQHQERNIKQKKPSV</sequence>
<protein>
    <submittedName>
        <fullName evidence="1">Uncharacterized protein</fullName>
    </submittedName>
</protein>
<organism evidence="1 2">
    <name type="scientific">Niabella soli DSM 19437</name>
    <dbReference type="NCBI Taxonomy" id="929713"/>
    <lineage>
        <taxon>Bacteria</taxon>
        <taxon>Pseudomonadati</taxon>
        <taxon>Bacteroidota</taxon>
        <taxon>Chitinophagia</taxon>
        <taxon>Chitinophagales</taxon>
        <taxon>Chitinophagaceae</taxon>
        <taxon>Niabella</taxon>
    </lineage>
</organism>
<dbReference type="STRING" id="929713.NIASO_08920"/>
<accession>W0F7R8</accession>
<dbReference type="Proteomes" id="UP000003586">
    <property type="component" value="Chromosome"/>
</dbReference>
<evidence type="ECO:0000313" key="1">
    <source>
        <dbReference type="EMBL" id="AHF17504.1"/>
    </source>
</evidence>
<dbReference type="HOGENOM" id="CLU_3236642_0_0_10"/>
<proteinExistence type="predicted"/>
<keyword evidence="2" id="KW-1185">Reference proteome</keyword>
<dbReference type="KEGG" id="nso:NIASO_08920"/>
<evidence type="ECO:0000313" key="2">
    <source>
        <dbReference type="Proteomes" id="UP000003586"/>
    </source>
</evidence>
<reference evidence="1 2" key="1">
    <citation type="submission" date="2013-12" db="EMBL/GenBank/DDBJ databases">
        <authorList>
            <consortium name="DOE Joint Genome Institute"/>
            <person name="Eisen J."/>
            <person name="Huntemann M."/>
            <person name="Han J."/>
            <person name="Chen A."/>
            <person name="Kyrpides N."/>
            <person name="Mavromatis K."/>
            <person name="Markowitz V."/>
            <person name="Palaniappan K."/>
            <person name="Ivanova N."/>
            <person name="Schaumberg A."/>
            <person name="Pati A."/>
            <person name="Liolios K."/>
            <person name="Nordberg H.P."/>
            <person name="Cantor M.N."/>
            <person name="Hua S.X."/>
            <person name="Woyke T."/>
        </authorList>
    </citation>
    <scope>NUCLEOTIDE SEQUENCE [LARGE SCALE GENOMIC DNA]</scope>
    <source>
        <strain evidence="2">DSM 19437</strain>
    </source>
</reference>
<name>W0F7R8_9BACT</name>
<gene>
    <name evidence="1" type="ORF">NIASO_08920</name>
</gene>
<dbReference type="AlphaFoldDB" id="W0F7R8"/>